<name>A0A074ZVK4_OPIVI</name>
<protein>
    <submittedName>
        <fullName evidence="1">Uncharacterized protein</fullName>
    </submittedName>
</protein>
<dbReference type="Proteomes" id="UP000054324">
    <property type="component" value="Unassembled WGS sequence"/>
</dbReference>
<proteinExistence type="predicted"/>
<dbReference type="EMBL" id="KL596669">
    <property type="protein sequence ID" value="KER29922.1"/>
    <property type="molecule type" value="Genomic_DNA"/>
</dbReference>
<reference evidence="1 2" key="1">
    <citation type="submission" date="2013-11" db="EMBL/GenBank/DDBJ databases">
        <title>Opisthorchis viverrini - life in the bile duct.</title>
        <authorList>
            <person name="Young N.D."/>
            <person name="Nagarajan N."/>
            <person name="Lin S.J."/>
            <person name="Korhonen P.K."/>
            <person name="Jex A.R."/>
            <person name="Hall R.S."/>
            <person name="Safavi-Hemami H."/>
            <person name="Kaewkong W."/>
            <person name="Bertrand D."/>
            <person name="Gao S."/>
            <person name="Seet Q."/>
            <person name="Wongkham S."/>
            <person name="Teh B.T."/>
            <person name="Wongkham C."/>
            <person name="Intapan P.M."/>
            <person name="Maleewong W."/>
            <person name="Yang X."/>
            <person name="Hu M."/>
            <person name="Wang Z."/>
            <person name="Hofmann A."/>
            <person name="Sternberg P.W."/>
            <person name="Tan P."/>
            <person name="Wang J."/>
            <person name="Gasser R.B."/>
        </authorList>
    </citation>
    <scope>NUCLEOTIDE SEQUENCE [LARGE SCALE GENOMIC DNA]</scope>
</reference>
<organism evidence="1 2">
    <name type="scientific">Opisthorchis viverrini</name>
    <name type="common">Southeast Asian liver fluke</name>
    <dbReference type="NCBI Taxonomy" id="6198"/>
    <lineage>
        <taxon>Eukaryota</taxon>
        <taxon>Metazoa</taxon>
        <taxon>Spiralia</taxon>
        <taxon>Lophotrochozoa</taxon>
        <taxon>Platyhelminthes</taxon>
        <taxon>Trematoda</taxon>
        <taxon>Digenea</taxon>
        <taxon>Opisthorchiida</taxon>
        <taxon>Opisthorchiata</taxon>
        <taxon>Opisthorchiidae</taxon>
        <taxon>Opisthorchis</taxon>
    </lineage>
</organism>
<dbReference type="GeneID" id="20317701"/>
<dbReference type="KEGG" id="ovi:T265_03514"/>
<evidence type="ECO:0000313" key="1">
    <source>
        <dbReference type="EMBL" id="KER29922.1"/>
    </source>
</evidence>
<evidence type="ECO:0000313" key="2">
    <source>
        <dbReference type="Proteomes" id="UP000054324"/>
    </source>
</evidence>
<dbReference type="RefSeq" id="XP_009166290.1">
    <property type="nucleotide sequence ID" value="XM_009168026.1"/>
</dbReference>
<gene>
    <name evidence="1" type="ORF">T265_03514</name>
</gene>
<keyword evidence="2" id="KW-1185">Reference proteome</keyword>
<dbReference type="AlphaFoldDB" id="A0A074ZVK4"/>
<accession>A0A074ZVK4</accession>
<dbReference type="CTD" id="20317701"/>
<sequence>MVWLIRRRNDVRPICPMKGCFCLDNRMGCFISTIFTALSVLFALIFVILDLISWGVPEFQVDHRFPTYWRIRFWKGSLHSGTPNNLKGLFFVISSWCSRI</sequence>